<dbReference type="HAMAP" id="MF_00086">
    <property type="entry name" value="S_AdoMet_synth1"/>
    <property type="match status" value="1"/>
</dbReference>
<feature type="binding site" evidence="10">
    <location>
        <position position="253"/>
    </location>
    <ligand>
        <name>L-methionine</name>
        <dbReference type="ChEBI" id="CHEBI:57844"/>
        <note>ligand shared between two neighboring subunits</note>
    </ligand>
</feature>
<dbReference type="InterPro" id="IPR022631">
    <property type="entry name" value="ADOMET_SYNTHASE_CS"/>
</dbReference>
<keyword evidence="8 10" id="KW-0460">Magnesium</keyword>
<comment type="cofactor">
    <cofactor evidence="10">
        <name>K(+)</name>
        <dbReference type="ChEBI" id="CHEBI:29103"/>
    </cofactor>
    <text evidence="10">Binds 1 potassium ion per subunit.</text>
</comment>
<gene>
    <name evidence="10" type="primary">metK</name>
    <name evidence="16" type="ORF">GS3922_02015</name>
</gene>
<dbReference type="InterPro" id="IPR022629">
    <property type="entry name" value="S-AdoMet_synt_central"/>
</dbReference>
<feature type="binding site" description="in other chain" evidence="10">
    <location>
        <position position="284"/>
    </location>
    <ligand>
        <name>L-methionine</name>
        <dbReference type="ChEBI" id="CHEBI:57844"/>
        <note>ligand shared between two neighboring subunits</note>
    </ligand>
</feature>
<comment type="subcellular location">
    <subcellularLocation>
        <location evidence="10 11">Cytoplasm</location>
    </subcellularLocation>
</comment>
<feature type="binding site" description="in other chain" evidence="10">
    <location>
        <begin position="177"/>
        <end position="179"/>
    </location>
    <ligand>
        <name>ATP</name>
        <dbReference type="ChEBI" id="CHEBI:30616"/>
        <note>ligand shared between two neighboring subunits</note>
    </ligand>
</feature>
<sequence length="404" mass="44193">MSAKRRLFTSESVTEGHPDKICDQISDAILDAILEKDPNARVACETSVTTGLVLVSGEITTSTYVDIPRIVRDTVREIGYTRAKYGFDADTCAVLTSIDEQSPDIAMGVDRALEAREGQMTDEEIEAIGAGDQGLMFGFACNETEELMPLPISLAHRLARRLAEVRKTDVLPYLRPDGKTQVTIEYDENGKPVRVDTIVISTQHHPEIEQDQIERDMKEHVIKPVVPAELLDENTNYFINPTGRFVIGGPQGDAGLTGRKIIVDTYGGYARHGGGAFSGKDPTKVDRSAAYAARYVAKNIVAAGLADKCEVQLAYAIGVARPVSISIDTFGTGNVSEDILIEVVRNNFDLRPAGIIKMLDLRRPIYKQTAAYGHFGRTDVDLPWERTDKAAVLKEQALALANGQ</sequence>
<protein>
    <recommendedName>
        <fullName evidence="10">S-adenosylmethionine synthase</fullName>
        <shortName evidence="10">AdoMet synthase</shortName>
        <ecNumber evidence="10">2.5.1.6</ecNumber>
    </recommendedName>
    <alternativeName>
        <fullName evidence="10">MAT</fullName>
    </alternativeName>
    <alternativeName>
        <fullName evidence="10">Methionine adenosyltransferase</fullName>
    </alternativeName>
</protein>
<feature type="binding site" evidence="10">
    <location>
        <position position="253"/>
    </location>
    <ligand>
        <name>ATP</name>
        <dbReference type="ChEBI" id="CHEBI:30616"/>
        <note>ligand shared between two neighboring subunits</note>
    </ligand>
</feature>
<dbReference type="InterPro" id="IPR022630">
    <property type="entry name" value="S-AdoMet_synt_C"/>
</dbReference>
<dbReference type="Proteomes" id="UP000076226">
    <property type="component" value="Chromosome"/>
</dbReference>
<dbReference type="InterPro" id="IPR022628">
    <property type="entry name" value="S-AdoMet_synt_N"/>
</dbReference>
<comment type="subunit">
    <text evidence="10">Homotetramer; dimer of dimers.</text>
</comment>
<evidence type="ECO:0000259" key="13">
    <source>
        <dbReference type="Pfam" id="PF00438"/>
    </source>
</evidence>
<dbReference type="PROSITE" id="PS00376">
    <property type="entry name" value="ADOMET_SYNTHASE_1"/>
    <property type="match status" value="1"/>
</dbReference>
<comment type="pathway">
    <text evidence="1 10">Amino-acid biosynthesis; S-adenosyl-L-methionine biosynthesis; S-adenosyl-L-methionine from L-methionine: step 1/1.</text>
</comment>
<dbReference type="InterPro" id="IPR022636">
    <property type="entry name" value="S-AdoMet_synthetase_sfam"/>
</dbReference>
<dbReference type="Gene3D" id="3.30.300.10">
    <property type="match status" value="3"/>
</dbReference>
<dbReference type="EC" id="2.5.1.6" evidence="10"/>
<evidence type="ECO:0000256" key="8">
    <source>
        <dbReference type="ARBA" id="ARBA00022842"/>
    </source>
</evidence>
<evidence type="ECO:0000256" key="6">
    <source>
        <dbReference type="ARBA" id="ARBA00022741"/>
    </source>
</evidence>
<feature type="binding site" evidence="10">
    <location>
        <position position="276"/>
    </location>
    <ligand>
        <name>ATP</name>
        <dbReference type="ChEBI" id="CHEBI:30616"/>
        <note>ligand shared between two neighboring subunits</note>
    </ligand>
</feature>
<keyword evidence="17" id="KW-1185">Reference proteome</keyword>
<evidence type="ECO:0000256" key="5">
    <source>
        <dbReference type="ARBA" id="ARBA00022723"/>
    </source>
</evidence>
<evidence type="ECO:0000256" key="4">
    <source>
        <dbReference type="ARBA" id="ARBA00022679"/>
    </source>
</evidence>
<dbReference type="SUPFAM" id="SSF55973">
    <property type="entry name" value="S-adenosylmethionine synthetase"/>
    <property type="match status" value="3"/>
</dbReference>
<feature type="binding site" description="in other chain" evidence="10">
    <location>
        <position position="58"/>
    </location>
    <ligand>
        <name>L-methionine</name>
        <dbReference type="ChEBI" id="CHEBI:57844"/>
        <note>ligand shared between two neighboring subunits</note>
    </ligand>
</feature>
<evidence type="ECO:0000256" key="10">
    <source>
        <dbReference type="HAMAP-Rule" id="MF_00086"/>
    </source>
</evidence>
<organism evidence="16 17">
    <name type="scientific">Geobacillus subterraneus</name>
    <dbReference type="NCBI Taxonomy" id="129338"/>
    <lineage>
        <taxon>Bacteria</taxon>
        <taxon>Bacillati</taxon>
        <taxon>Bacillota</taxon>
        <taxon>Bacilli</taxon>
        <taxon>Bacillales</taxon>
        <taxon>Anoxybacillaceae</taxon>
        <taxon>Geobacillus</taxon>
    </lineage>
</organism>
<dbReference type="Pfam" id="PF00438">
    <property type="entry name" value="S-AdoMet_synt_N"/>
    <property type="match status" value="1"/>
</dbReference>
<dbReference type="NCBIfam" id="TIGR01034">
    <property type="entry name" value="metK"/>
    <property type="match status" value="1"/>
</dbReference>
<dbReference type="EMBL" id="CP014342">
    <property type="protein sequence ID" value="AMX82543.1"/>
    <property type="molecule type" value="Genomic_DNA"/>
</dbReference>
<feature type="binding site" description="in other chain" evidence="10">
    <location>
        <position position="101"/>
    </location>
    <ligand>
        <name>L-methionine</name>
        <dbReference type="ChEBI" id="CHEBI:57844"/>
        <note>ligand shared between two neighboring subunits</note>
    </ligand>
</feature>
<feature type="binding site" description="in other chain" evidence="10">
    <location>
        <begin position="259"/>
        <end position="260"/>
    </location>
    <ligand>
        <name>ATP</name>
        <dbReference type="ChEBI" id="CHEBI:30616"/>
        <note>ligand shared between two neighboring subunits</note>
    </ligand>
</feature>
<evidence type="ECO:0000259" key="14">
    <source>
        <dbReference type="Pfam" id="PF02772"/>
    </source>
</evidence>
<evidence type="ECO:0000256" key="3">
    <source>
        <dbReference type="ARBA" id="ARBA00022563"/>
    </source>
</evidence>
<reference evidence="16 17" key="1">
    <citation type="submission" date="2016-02" db="EMBL/GenBank/DDBJ databases">
        <title>Complete genome sequence of Geobacillus subterraneus KCTC 3922T.</title>
        <authorList>
            <person name="Lee D.-W."/>
            <person name="Lee Y.-J."/>
            <person name="Lee S.-J."/>
            <person name="Park G.-S."/>
            <person name="Lee S.-J."/>
            <person name="Shin J.-H."/>
        </authorList>
    </citation>
    <scope>NUCLEOTIDE SEQUENCE [LARGE SCALE GENOMIC DNA]</scope>
    <source>
        <strain evidence="16 17">KCTC 3922</strain>
    </source>
</reference>
<keyword evidence="3 10" id="KW-0554">One-carbon metabolism</keyword>
<evidence type="ECO:0000256" key="1">
    <source>
        <dbReference type="ARBA" id="ARBA00005224"/>
    </source>
</evidence>
<comment type="similarity">
    <text evidence="2 10 12">Belongs to the AdoMet synthase family.</text>
</comment>
<feature type="domain" description="S-adenosylmethionine synthetase C-terminal" evidence="15">
    <location>
        <begin position="247"/>
        <end position="386"/>
    </location>
</feature>
<proteinExistence type="inferred from homology"/>
<evidence type="ECO:0000256" key="7">
    <source>
        <dbReference type="ARBA" id="ARBA00022840"/>
    </source>
</evidence>
<dbReference type="InterPro" id="IPR002133">
    <property type="entry name" value="S-AdoMet_synthetase"/>
</dbReference>
<dbReference type="PROSITE" id="PS00377">
    <property type="entry name" value="ADOMET_SYNTHASE_2"/>
    <property type="match status" value="1"/>
</dbReference>
<dbReference type="CDD" id="cd18079">
    <property type="entry name" value="S-AdoMet_synt"/>
    <property type="match status" value="1"/>
</dbReference>
<feature type="binding site" evidence="10">
    <location>
        <position position="45"/>
    </location>
    <ligand>
        <name>K(+)</name>
        <dbReference type="ChEBI" id="CHEBI:29103"/>
    </ligand>
</feature>
<dbReference type="Pfam" id="PF02773">
    <property type="entry name" value="S-AdoMet_synt_C"/>
    <property type="match status" value="1"/>
</dbReference>
<dbReference type="Pfam" id="PF02772">
    <property type="entry name" value="S-AdoMet_synt_M"/>
    <property type="match status" value="1"/>
</dbReference>
<accession>A0ABN4NDC4</accession>
<comment type="cofactor">
    <cofactor evidence="10">
        <name>Mg(2+)</name>
        <dbReference type="ChEBI" id="CHEBI:18420"/>
    </cofactor>
    <text evidence="10">Binds 2 divalent ions per subunit.</text>
</comment>
<evidence type="ECO:0000256" key="11">
    <source>
        <dbReference type="RuleBase" id="RU000542"/>
    </source>
</evidence>
<evidence type="ECO:0000256" key="9">
    <source>
        <dbReference type="ARBA" id="ARBA00022958"/>
    </source>
</evidence>
<keyword evidence="6 10" id="KW-0547">Nucleotide-binding</keyword>
<dbReference type="PANTHER" id="PTHR11964">
    <property type="entry name" value="S-ADENOSYLMETHIONINE SYNTHETASE"/>
    <property type="match status" value="1"/>
</dbReference>
<evidence type="ECO:0000313" key="17">
    <source>
        <dbReference type="Proteomes" id="UP000076226"/>
    </source>
</evidence>
<evidence type="ECO:0000259" key="15">
    <source>
        <dbReference type="Pfam" id="PF02773"/>
    </source>
</evidence>
<feature type="binding site" description="in other chain" evidence="10">
    <location>
        <begin position="244"/>
        <end position="245"/>
    </location>
    <ligand>
        <name>ATP</name>
        <dbReference type="ChEBI" id="CHEBI:30616"/>
        <note>ligand shared between two neighboring subunits</note>
    </ligand>
</feature>
<keyword evidence="10" id="KW-0963">Cytoplasm</keyword>
<feature type="domain" description="S-adenosylmethionine synthetase N-terminal" evidence="13">
    <location>
        <begin position="6"/>
        <end position="103"/>
    </location>
</feature>
<feature type="region of interest" description="Flexible loop" evidence="10">
    <location>
        <begin position="101"/>
        <end position="111"/>
    </location>
</feature>
<comment type="function">
    <text evidence="10">Catalyzes the formation of S-adenosylmethionine (AdoMet) from methionine and ATP. The overall synthetic reaction is composed of two sequential steps, AdoMet formation and the subsequent tripolyphosphate hydrolysis which occurs prior to release of AdoMet from the enzyme.</text>
</comment>
<dbReference type="PIRSF" id="PIRSF000497">
    <property type="entry name" value="MAT"/>
    <property type="match status" value="1"/>
</dbReference>
<feature type="domain" description="S-adenosylmethionine synthetase central" evidence="14">
    <location>
        <begin position="128"/>
        <end position="245"/>
    </location>
</feature>
<feature type="binding site" evidence="10">
    <location>
        <position position="280"/>
    </location>
    <ligand>
        <name>ATP</name>
        <dbReference type="ChEBI" id="CHEBI:30616"/>
        <note>ligand shared between two neighboring subunits</note>
    </ligand>
</feature>
<name>A0ABN4NDC4_9BACL</name>
<keyword evidence="4 10" id="KW-0808">Transferase</keyword>
<feature type="binding site" description="in other chain" evidence="10">
    <location>
        <position position="17"/>
    </location>
    <ligand>
        <name>ATP</name>
        <dbReference type="ChEBI" id="CHEBI:30616"/>
        <note>ligand shared between two neighboring subunits</note>
    </ligand>
</feature>
<keyword evidence="9 10" id="KW-0630">Potassium</keyword>
<comment type="catalytic activity">
    <reaction evidence="10">
        <text>L-methionine + ATP + H2O = S-adenosyl-L-methionine + phosphate + diphosphate</text>
        <dbReference type="Rhea" id="RHEA:21080"/>
        <dbReference type="ChEBI" id="CHEBI:15377"/>
        <dbReference type="ChEBI" id="CHEBI:30616"/>
        <dbReference type="ChEBI" id="CHEBI:33019"/>
        <dbReference type="ChEBI" id="CHEBI:43474"/>
        <dbReference type="ChEBI" id="CHEBI:57844"/>
        <dbReference type="ChEBI" id="CHEBI:59789"/>
        <dbReference type="EC" id="2.5.1.6"/>
    </reaction>
</comment>
<keyword evidence="5 10" id="KW-0479">Metal-binding</keyword>
<evidence type="ECO:0000313" key="16">
    <source>
        <dbReference type="EMBL" id="AMX82543.1"/>
    </source>
</evidence>
<evidence type="ECO:0000256" key="2">
    <source>
        <dbReference type="ARBA" id="ARBA00009685"/>
    </source>
</evidence>
<keyword evidence="7 10" id="KW-0067">ATP-binding</keyword>
<feature type="binding site" evidence="10">
    <location>
        <position position="19"/>
    </location>
    <ligand>
        <name>Mg(2+)</name>
        <dbReference type="ChEBI" id="CHEBI:18420"/>
    </ligand>
</feature>
<evidence type="ECO:0000256" key="12">
    <source>
        <dbReference type="RuleBase" id="RU004462"/>
    </source>
</evidence>
<dbReference type="RefSeq" id="WP_063164948.1">
    <property type="nucleotide sequence ID" value="NZ_CP014342.1"/>
</dbReference>